<keyword evidence="3" id="KW-0223">Dioxygenase</keyword>
<organism evidence="3 4">
    <name type="scientific">Rossellomorea vietnamensis</name>
    <dbReference type="NCBI Taxonomy" id="218284"/>
    <lineage>
        <taxon>Bacteria</taxon>
        <taxon>Bacillati</taxon>
        <taxon>Bacillota</taxon>
        <taxon>Bacilli</taxon>
        <taxon>Bacillales</taxon>
        <taxon>Bacillaceae</taxon>
        <taxon>Rossellomorea</taxon>
    </lineage>
</organism>
<dbReference type="Gene3D" id="3.10.180.10">
    <property type="entry name" value="2,3-Dihydroxybiphenyl 1,2-Dioxygenase, domain 1"/>
    <property type="match status" value="1"/>
</dbReference>
<name>A0A6I6UX74_9BACI</name>
<dbReference type="InterPro" id="IPR051785">
    <property type="entry name" value="MMCE/EMCE_epimerase"/>
</dbReference>
<dbReference type="InterPro" id="IPR037523">
    <property type="entry name" value="VOC_core"/>
</dbReference>
<dbReference type="EMBL" id="CP047394">
    <property type="protein sequence ID" value="QHE63510.1"/>
    <property type="molecule type" value="Genomic_DNA"/>
</dbReference>
<sequence>MRLHHIGMNVKSLERSKEFYQSHFGFKEEMVLKWGSENIMFLKKGDCRLELIEESGEGGSTCAFLHIALEADDLEKEVESVKKKGLMPVEGPLLLENGWNVAFFFGPDGEIIELIEE</sequence>
<dbReference type="KEGG" id="bvq:FHE72_22835"/>
<dbReference type="GO" id="GO:0051213">
    <property type="term" value="F:dioxygenase activity"/>
    <property type="evidence" value="ECO:0007669"/>
    <property type="project" value="UniProtKB-KW"/>
</dbReference>
<evidence type="ECO:0000259" key="2">
    <source>
        <dbReference type="PROSITE" id="PS51819"/>
    </source>
</evidence>
<gene>
    <name evidence="3" type="ORF">FHE72_22835</name>
</gene>
<dbReference type="InterPro" id="IPR029068">
    <property type="entry name" value="Glyas_Bleomycin-R_OHBP_Dase"/>
</dbReference>
<keyword evidence="3" id="KW-0560">Oxidoreductase</keyword>
<dbReference type="InterPro" id="IPR004360">
    <property type="entry name" value="Glyas_Fos-R_dOase_dom"/>
</dbReference>
<dbReference type="PANTHER" id="PTHR43048">
    <property type="entry name" value="METHYLMALONYL-COA EPIMERASE"/>
    <property type="match status" value="1"/>
</dbReference>
<keyword evidence="1" id="KW-0479">Metal-binding</keyword>
<feature type="domain" description="VOC" evidence="2">
    <location>
        <begin position="2"/>
        <end position="117"/>
    </location>
</feature>
<protein>
    <submittedName>
        <fullName evidence="3">Glyoxalase/bleomycin resistance/dioxygenase family protein</fullName>
    </submittedName>
</protein>
<evidence type="ECO:0000313" key="4">
    <source>
        <dbReference type="Proteomes" id="UP000465062"/>
    </source>
</evidence>
<dbReference type="PROSITE" id="PS51819">
    <property type="entry name" value="VOC"/>
    <property type="match status" value="1"/>
</dbReference>
<dbReference type="AlphaFoldDB" id="A0A6I6UX74"/>
<dbReference type="RefSeq" id="WP_159363126.1">
    <property type="nucleotide sequence ID" value="NZ_CP047394.1"/>
</dbReference>
<reference evidence="3 4" key="1">
    <citation type="submission" date="2019-06" db="EMBL/GenBank/DDBJ databases">
        <title>An operon consisting of a P-type ATPase gene and a transcriptional regular gene given the different cadmium resistance in Bacillus vietamensis 151-6 and Bacillus marisflavi 151-25.</title>
        <authorList>
            <person name="Yu X."/>
        </authorList>
    </citation>
    <scope>NUCLEOTIDE SEQUENCE [LARGE SCALE GENOMIC DNA]</scope>
    <source>
        <strain evidence="3 4">151-6</strain>
    </source>
</reference>
<evidence type="ECO:0000256" key="1">
    <source>
        <dbReference type="ARBA" id="ARBA00022723"/>
    </source>
</evidence>
<dbReference type="SUPFAM" id="SSF54593">
    <property type="entry name" value="Glyoxalase/Bleomycin resistance protein/Dihydroxybiphenyl dioxygenase"/>
    <property type="match status" value="1"/>
</dbReference>
<dbReference type="PANTHER" id="PTHR43048:SF3">
    <property type="entry name" value="METHYLMALONYL-COA EPIMERASE, MITOCHONDRIAL"/>
    <property type="match status" value="1"/>
</dbReference>
<dbReference type="Pfam" id="PF00903">
    <property type="entry name" value="Glyoxalase"/>
    <property type="match status" value="1"/>
</dbReference>
<dbReference type="GO" id="GO:0004493">
    <property type="term" value="F:methylmalonyl-CoA epimerase activity"/>
    <property type="evidence" value="ECO:0007669"/>
    <property type="project" value="TreeGrafter"/>
</dbReference>
<accession>A0A6I6UX74</accession>
<evidence type="ECO:0000313" key="3">
    <source>
        <dbReference type="EMBL" id="QHE63510.1"/>
    </source>
</evidence>
<dbReference type="GO" id="GO:0046491">
    <property type="term" value="P:L-methylmalonyl-CoA metabolic process"/>
    <property type="evidence" value="ECO:0007669"/>
    <property type="project" value="TreeGrafter"/>
</dbReference>
<dbReference type="GO" id="GO:0046872">
    <property type="term" value="F:metal ion binding"/>
    <property type="evidence" value="ECO:0007669"/>
    <property type="project" value="UniProtKB-KW"/>
</dbReference>
<proteinExistence type="predicted"/>
<dbReference type="Proteomes" id="UP000465062">
    <property type="component" value="Chromosome"/>
</dbReference>